<evidence type="ECO:0000313" key="1">
    <source>
        <dbReference type="EMBL" id="MBC5765730.1"/>
    </source>
</evidence>
<keyword evidence="2" id="KW-1185">Reference proteome</keyword>
<comment type="caution">
    <text evidence="1">The sequence shown here is derived from an EMBL/GenBank/DDBJ whole genome shotgun (WGS) entry which is preliminary data.</text>
</comment>
<gene>
    <name evidence="1" type="ORF">H8R02_14775</name>
</gene>
<dbReference type="AlphaFoldDB" id="A0A923M997"/>
<evidence type="ECO:0008006" key="3">
    <source>
        <dbReference type="Google" id="ProtNLM"/>
    </source>
</evidence>
<reference evidence="1" key="1">
    <citation type="submission" date="2020-08" db="EMBL/GenBank/DDBJ databases">
        <title>Ramlibacter sp. GTP1 16S ribosomal RNA gene genome sequencing and assembly.</title>
        <authorList>
            <person name="Kang M."/>
        </authorList>
    </citation>
    <scope>NUCLEOTIDE SEQUENCE</scope>
    <source>
        <strain evidence="1">GTP1</strain>
    </source>
</reference>
<sequence>MTAIAIALCALGACSAEDAVPLGSNANAAQPASPNSGKVLQVMHGGGYSYAEVQLASGDKVWVAGQQIDVKPGKQVQWGNYMVMRDFNSRSLGRTFPEILFVESWGANGAQPVATAPHGSLPQAQLGAAPLAAGAMDSGVVKSVQNAGGYSYIEVDRGGQVVWVAAVETALKKGDKVQWQGTEMSNFTARSINRTFDKIVFAQGVTVTP</sequence>
<dbReference type="EMBL" id="JACORU010000005">
    <property type="protein sequence ID" value="MBC5765730.1"/>
    <property type="molecule type" value="Genomic_DNA"/>
</dbReference>
<protein>
    <recommendedName>
        <fullName evidence="3">NrfJ</fullName>
    </recommendedName>
</protein>
<organism evidence="1 2">
    <name type="scientific">Ramlibacter albus</name>
    <dbReference type="NCBI Taxonomy" id="2079448"/>
    <lineage>
        <taxon>Bacteria</taxon>
        <taxon>Pseudomonadati</taxon>
        <taxon>Pseudomonadota</taxon>
        <taxon>Betaproteobacteria</taxon>
        <taxon>Burkholderiales</taxon>
        <taxon>Comamonadaceae</taxon>
        <taxon>Ramlibacter</taxon>
    </lineage>
</organism>
<accession>A0A923M997</accession>
<dbReference type="Proteomes" id="UP000596827">
    <property type="component" value="Unassembled WGS sequence"/>
</dbReference>
<name>A0A923M997_9BURK</name>
<proteinExistence type="predicted"/>
<evidence type="ECO:0000313" key="2">
    <source>
        <dbReference type="Proteomes" id="UP000596827"/>
    </source>
</evidence>